<keyword evidence="3" id="KW-0238">DNA-binding</keyword>
<dbReference type="PANTHER" id="PTHR30204:SF69">
    <property type="entry name" value="MERR-FAMILY TRANSCRIPTIONAL REGULATOR"/>
    <property type="match status" value="1"/>
</dbReference>
<feature type="coiled-coil region" evidence="5">
    <location>
        <begin position="84"/>
        <end position="118"/>
    </location>
</feature>
<dbReference type="Gene3D" id="1.10.1660.10">
    <property type="match status" value="1"/>
</dbReference>
<evidence type="ECO:0000256" key="4">
    <source>
        <dbReference type="ARBA" id="ARBA00023163"/>
    </source>
</evidence>
<organism evidence="7 8">
    <name type="scientific">Luoshenia tenuis</name>
    <dbReference type="NCBI Taxonomy" id="2763654"/>
    <lineage>
        <taxon>Bacteria</taxon>
        <taxon>Bacillati</taxon>
        <taxon>Bacillota</taxon>
        <taxon>Clostridia</taxon>
        <taxon>Christensenellales</taxon>
        <taxon>Christensenellaceae</taxon>
        <taxon>Luoshenia</taxon>
    </lineage>
</organism>
<sequence length="266" mass="30333">MENFFTIRQAAQRAGMTEETLRHYDRIGLVKPARRDDWTRYRYYSQQDIVRLNTIAALRCMDLSLKEIGQVLDYDDLGQITAFLKDAERVADEKIANLRQAKEKIRAARRDYEQKQKAGAPAQEPFIRELPGRMILLSPELETPALDNLWNYLHPFYQQLPPERRAAYTFEDLAGVYTCQGRSRMFAVCARYPDTAGLTALPGGRYLCADCAQDQLESRRQALTQAVRGRTGRAPAFSIALVVVSGILQWHYQLQVPLMQAGDGQA</sequence>
<keyword evidence="4" id="KW-0804">Transcription</keyword>
<accession>A0A926D1H9</accession>
<name>A0A926D1H9_9FIRM</name>
<evidence type="ECO:0000256" key="5">
    <source>
        <dbReference type="SAM" id="Coils"/>
    </source>
</evidence>
<comment type="caution">
    <text evidence="7">The sequence shown here is derived from an EMBL/GenBank/DDBJ whole genome shotgun (WGS) entry which is preliminary data.</text>
</comment>
<dbReference type="InterPro" id="IPR047057">
    <property type="entry name" value="MerR_fam"/>
</dbReference>
<reference evidence="7" key="1">
    <citation type="submission" date="2020-08" db="EMBL/GenBank/DDBJ databases">
        <title>Genome public.</title>
        <authorList>
            <person name="Liu C."/>
            <person name="Sun Q."/>
        </authorList>
    </citation>
    <scope>NUCLEOTIDE SEQUENCE</scope>
    <source>
        <strain evidence="7">NSJ-44</strain>
    </source>
</reference>
<dbReference type="GO" id="GO:0003677">
    <property type="term" value="F:DNA binding"/>
    <property type="evidence" value="ECO:0007669"/>
    <property type="project" value="UniProtKB-KW"/>
</dbReference>
<dbReference type="RefSeq" id="WP_249285632.1">
    <property type="nucleotide sequence ID" value="NZ_JACRSO010000004.1"/>
</dbReference>
<gene>
    <name evidence="7" type="ORF">H8699_10325</name>
</gene>
<dbReference type="SUPFAM" id="SSF46955">
    <property type="entry name" value="Putative DNA-binding domain"/>
    <property type="match status" value="1"/>
</dbReference>
<dbReference type="AlphaFoldDB" id="A0A926D1H9"/>
<keyword evidence="2" id="KW-0805">Transcription regulation</keyword>
<evidence type="ECO:0000256" key="2">
    <source>
        <dbReference type="ARBA" id="ARBA00023015"/>
    </source>
</evidence>
<evidence type="ECO:0000256" key="1">
    <source>
        <dbReference type="ARBA" id="ARBA00022491"/>
    </source>
</evidence>
<keyword evidence="5" id="KW-0175">Coiled coil</keyword>
<evidence type="ECO:0000313" key="8">
    <source>
        <dbReference type="Proteomes" id="UP000654279"/>
    </source>
</evidence>
<dbReference type="PANTHER" id="PTHR30204">
    <property type="entry name" value="REDOX-CYCLING DRUG-SENSING TRANSCRIPTIONAL ACTIVATOR SOXR"/>
    <property type="match status" value="1"/>
</dbReference>
<dbReference type="Proteomes" id="UP000654279">
    <property type="component" value="Unassembled WGS sequence"/>
</dbReference>
<evidence type="ECO:0000256" key="3">
    <source>
        <dbReference type="ARBA" id="ARBA00023125"/>
    </source>
</evidence>
<dbReference type="SMART" id="SM00422">
    <property type="entry name" value="HTH_MERR"/>
    <property type="match status" value="1"/>
</dbReference>
<dbReference type="EMBL" id="JACRSO010000004">
    <property type="protein sequence ID" value="MBC8529822.1"/>
    <property type="molecule type" value="Genomic_DNA"/>
</dbReference>
<dbReference type="InterPro" id="IPR000551">
    <property type="entry name" value="MerR-type_HTH_dom"/>
</dbReference>
<evidence type="ECO:0000313" key="7">
    <source>
        <dbReference type="EMBL" id="MBC8529822.1"/>
    </source>
</evidence>
<proteinExistence type="predicted"/>
<dbReference type="Pfam" id="PF13411">
    <property type="entry name" value="MerR_1"/>
    <property type="match status" value="1"/>
</dbReference>
<protein>
    <submittedName>
        <fullName evidence="7">MerR family transcriptional regulator</fullName>
    </submittedName>
</protein>
<dbReference type="PROSITE" id="PS50937">
    <property type="entry name" value="HTH_MERR_2"/>
    <property type="match status" value="1"/>
</dbReference>
<keyword evidence="1" id="KW-0678">Repressor</keyword>
<feature type="domain" description="HTH merR-type" evidence="6">
    <location>
        <begin position="1"/>
        <end position="74"/>
    </location>
</feature>
<dbReference type="InterPro" id="IPR009061">
    <property type="entry name" value="DNA-bd_dom_put_sf"/>
</dbReference>
<dbReference type="GO" id="GO:0003700">
    <property type="term" value="F:DNA-binding transcription factor activity"/>
    <property type="evidence" value="ECO:0007669"/>
    <property type="project" value="InterPro"/>
</dbReference>
<evidence type="ECO:0000259" key="6">
    <source>
        <dbReference type="PROSITE" id="PS50937"/>
    </source>
</evidence>
<keyword evidence="8" id="KW-1185">Reference proteome</keyword>